<proteinExistence type="predicted"/>
<dbReference type="InterPro" id="IPR012349">
    <property type="entry name" value="Split_barrel_FMN-bd"/>
</dbReference>
<dbReference type="Gene3D" id="2.30.110.10">
    <property type="entry name" value="Electron Transport, Fmn-binding Protein, Chain A"/>
    <property type="match status" value="1"/>
</dbReference>
<gene>
    <name evidence="1" type="ORF">K8V35_08660</name>
</gene>
<name>A0A921DYB8_9STAP</name>
<sequence length="205" mass="23945">MYIPKDYEMNNIDTLIAYIKENSFGILVSEGKELINGTHLPFLVERSSDNNIKLISHMSKANQQWREINGEVLIIFSGAHMYISPTWYEEEGFVPTWDYQSVHVYGKYIPKNSPEDLREIMEKTIEYYEGFQTEPWNGKIPDHIYNRLIEGVVGFNIEVTDIQGQWKLHQDHPDSRKRKVVSALRELKNQDAGKIANEIEKIIEL</sequence>
<dbReference type="InterPro" id="IPR007396">
    <property type="entry name" value="TR_PAI2-type"/>
</dbReference>
<evidence type="ECO:0000313" key="2">
    <source>
        <dbReference type="Proteomes" id="UP000763505"/>
    </source>
</evidence>
<dbReference type="SUPFAM" id="SSF50475">
    <property type="entry name" value="FMN-binding split barrel"/>
    <property type="match status" value="1"/>
</dbReference>
<reference evidence="1" key="2">
    <citation type="submission" date="2021-09" db="EMBL/GenBank/DDBJ databases">
        <authorList>
            <person name="Gilroy R."/>
        </authorList>
    </citation>
    <scope>NUCLEOTIDE SEQUENCE</scope>
    <source>
        <strain evidence="1">6019</strain>
    </source>
</reference>
<organism evidence="1 2">
    <name type="scientific">Aliicoccus persicus</name>
    <dbReference type="NCBI Taxonomy" id="930138"/>
    <lineage>
        <taxon>Bacteria</taxon>
        <taxon>Bacillati</taxon>
        <taxon>Bacillota</taxon>
        <taxon>Bacilli</taxon>
        <taxon>Bacillales</taxon>
        <taxon>Staphylococcaceae</taxon>
        <taxon>Aliicoccus</taxon>
    </lineage>
</organism>
<protein>
    <submittedName>
        <fullName evidence="1">FMN-binding negative transcriptional regulator</fullName>
    </submittedName>
</protein>
<comment type="caution">
    <text evidence="1">The sequence shown here is derived from an EMBL/GenBank/DDBJ whole genome shotgun (WGS) entry which is preliminary data.</text>
</comment>
<dbReference type="Proteomes" id="UP000763505">
    <property type="component" value="Unassembled WGS sequence"/>
</dbReference>
<evidence type="ECO:0000313" key="1">
    <source>
        <dbReference type="EMBL" id="HJE20409.1"/>
    </source>
</evidence>
<reference evidence="1" key="1">
    <citation type="journal article" date="2021" name="PeerJ">
        <title>Extensive microbial diversity within the chicken gut microbiome revealed by metagenomics and culture.</title>
        <authorList>
            <person name="Gilroy R."/>
            <person name="Ravi A."/>
            <person name="Getino M."/>
            <person name="Pursley I."/>
            <person name="Horton D.L."/>
            <person name="Alikhan N.F."/>
            <person name="Baker D."/>
            <person name="Gharbi K."/>
            <person name="Hall N."/>
            <person name="Watson M."/>
            <person name="Adriaenssens E.M."/>
            <person name="Foster-Nyarko E."/>
            <person name="Jarju S."/>
            <person name="Secka A."/>
            <person name="Antonio M."/>
            <person name="Oren A."/>
            <person name="Chaudhuri R.R."/>
            <person name="La Ragione R."/>
            <person name="Hildebrand F."/>
            <person name="Pallen M.J."/>
        </authorList>
    </citation>
    <scope>NUCLEOTIDE SEQUENCE</scope>
    <source>
        <strain evidence="1">6019</strain>
    </source>
</reference>
<dbReference type="PANTHER" id="PTHR35802:SF1">
    <property type="entry name" value="PROTEASE SYNTHASE AND SPORULATION PROTEIN PAI 2"/>
    <property type="match status" value="1"/>
</dbReference>
<dbReference type="AlphaFoldDB" id="A0A921DYB8"/>
<dbReference type="Pfam" id="PF04299">
    <property type="entry name" value="FMN_bind_2"/>
    <property type="match status" value="1"/>
</dbReference>
<dbReference type="PIRSF" id="PIRSF010372">
    <property type="entry name" value="PaiB"/>
    <property type="match status" value="1"/>
</dbReference>
<accession>A0A921DYB8</accession>
<dbReference type="EMBL" id="DYYI01000094">
    <property type="protein sequence ID" value="HJE20409.1"/>
    <property type="molecule type" value="Genomic_DNA"/>
</dbReference>
<dbReference type="PANTHER" id="PTHR35802">
    <property type="entry name" value="PROTEASE SYNTHASE AND SPORULATION PROTEIN PAI 2"/>
    <property type="match status" value="1"/>
</dbReference>